<comment type="caution">
    <text evidence="2">The sequence shown here is derived from an EMBL/GenBank/DDBJ whole genome shotgun (WGS) entry which is preliminary data.</text>
</comment>
<organism evidence="2 3">
    <name type="scientific">Paenibacillus alba</name>
    <dbReference type="NCBI Taxonomy" id="1197127"/>
    <lineage>
        <taxon>Bacteria</taxon>
        <taxon>Bacillati</taxon>
        <taxon>Bacillota</taxon>
        <taxon>Bacilli</taxon>
        <taxon>Bacillales</taxon>
        <taxon>Paenibacillaceae</taxon>
        <taxon>Paenibacillus</taxon>
    </lineage>
</organism>
<dbReference type="SUPFAM" id="SSF52540">
    <property type="entry name" value="P-loop containing nucleoside triphosphate hydrolases"/>
    <property type="match status" value="1"/>
</dbReference>
<name>A0ABU6G7L7_9BACL</name>
<dbReference type="GO" id="GO:0005524">
    <property type="term" value="F:ATP binding"/>
    <property type="evidence" value="ECO:0007669"/>
    <property type="project" value="UniProtKB-KW"/>
</dbReference>
<dbReference type="EMBL" id="JARLKY010000038">
    <property type="protein sequence ID" value="MEC0228744.1"/>
    <property type="molecule type" value="Genomic_DNA"/>
</dbReference>
<feature type="coiled-coil region" evidence="1">
    <location>
        <begin position="160"/>
        <end position="187"/>
    </location>
</feature>
<gene>
    <name evidence="2" type="ORF">P4I72_16570</name>
</gene>
<evidence type="ECO:0000313" key="3">
    <source>
        <dbReference type="Proteomes" id="UP001338137"/>
    </source>
</evidence>
<sequence>MSKMKIKRIHYNENIDIKLNDGDNYILGANGVGKTTLFNLIQYLLGVRKTMIRSLSLDNNITKPFLECQFDTKFVKISREMNSNEINFEGGIDARVKVGTKELNEIYSGLMGIEFTSNINEKSSLDILKLSFLSEVDLGRNYVNKVDSYYKILGFNAEYLNSIEDDINKLKKELELQSNSLAILERYKSNSINSLREKEFLSNVLTDVTDVLEEEYQNNKDYLLNNYHLLQSAEKVYKYELMENQKNVDYKIAELESYFQKSLSLVNSRLINFSLKDAIKEKNARMFSFTERVTVLFILHLTLCRNIKSSEIHNGSGLLIADNLFSIKDNNSKKSIREVIKELTITDDFQYIEFCSDLSSVPKESVVYNMSPRLGGGLFV</sequence>
<keyword evidence="2" id="KW-0067">ATP-binding</keyword>
<dbReference type="Gene3D" id="3.40.50.300">
    <property type="entry name" value="P-loop containing nucleotide triphosphate hydrolases"/>
    <property type="match status" value="1"/>
</dbReference>
<accession>A0ABU6G7L7</accession>
<dbReference type="RefSeq" id="WP_326072938.1">
    <property type="nucleotide sequence ID" value="NZ_JARLKY010000038.1"/>
</dbReference>
<dbReference type="Proteomes" id="UP001338137">
    <property type="component" value="Unassembled WGS sequence"/>
</dbReference>
<evidence type="ECO:0000313" key="2">
    <source>
        <dbReference type="EMBL" id="MEC0228744.1"/>
    </source>
</evidence>
<keyword evidence="2" id="KW-0547">Nucleotide-binding</keyword>
<evidence type="ECO:0000256" key="1">
    <source>
        <dbReference type="SAM" id="Coils"/>
    </source>
</evidence>
<dbReference type="InterPro" id="IPR027417">
    <property type="entry name" value="P-loop_NTPase"/>
</dbReference>
<keyword evidence="1" id="KW-0175">Coiled coil</keyword>
<keyword evidence="3" id="KW-1185">Reference proteome</keyword>
<reference evidence="2 3" key="1">
    <citation type="submission" date="2023-03" db="EMBL/GenBank/DDBJ databases">
        <title>Bacillus Genome Sequencing.</title>
        <authorList>
            <person name="Dunlap C."/>
        </authorList>
    </citation>
    <scope>NUCLEOTIDE SEQUENCE [LARGE SCALE GENOMIC DNA]</scope>
    <source>
        <strain evidence="2 3">BD-533</strain>
    </source>
</reference>
<protein>
    <submittedName>
        <fullName evidence="2">ATP-binding protein</fullName>
    </submittedName>
</protein>
<dbReference type="CDD" id="cd00267">
    <property type="entry name" value="ABC_ATPase"/>
    <property type="match status" value="1"/>
</dbReference>
<proteinExistence type="predicted"/>